<dbReference type="Gene3D" id="1.20.5.170">
    <property type="match status" value="1"/>
</dbReference>
<dbReference type="Proteomes" id="UP000009282">
    <property type="component" value="Chromosome"/>
</dbReference>
<feature type="coiled-coil region" evidence="1">
    <location>
        <begin position="56"/>
        <end position="90"/>
    </location>
</feature>
<evidence type="ECO:0000256" key="2">
    <source>
        <dbReference type="SAM" id="MobiDB-lite"/>
    </source>
</evidence>
<name>G4QH70_GLANF</name>
<gene>
    <name evidence="4" type="ordered locus">GNIT_1584</name>
</gene>
<dbReference type="RefSeq" id="WP_014108575.1">
    <property type="nucleotide sequence ID" value="NC_016041.1"/>
</dbReference>
<dbReference type="SUPFAM" id="SSF57997">
    <property type="entry name" value="Tropomyosin"/>
    <property type="match status" value="1"/>
</dbReference>
<reference evidence="4 5" key="1">
    <citation type="journal article" date="2011" name="J. Bacteriol.">
        <title>Complete genome sequence of seawater bacterium Glaciecola nitratireducens FR1064T.</title>
        <authorList>
            <person name="Bian F."/>
            <person name="Qin Q.L."/>
            <person name="Xie B.B."/>
            <person name="Shu Y.L."/>
            <person name="Zhang X.Y."/>
            <person name="Yu Y."/>
            <person name="Chen B."/>
            <person name="Chen X.L."/>
            <person name="Zhou B.C."/>
            <person name="Zhang Y.Z."/>
        </authorList>
    </citation>
    <scope>NUCLEOTIDE SEQUENCE [LARGE SCALE GENOMIC DNA]</scope>
    <source>
        <strain evidence="5">JCM 12485 / KCTC 12276 / FR1064</strain>
    </source>
</reference>
<keyword evidence="3" id="KW-0812">Transmembrane</keyword>
<keyword evidence="3" id="KW-1133">Transmembrane helix</keyword>
<evidence type="ECO:0000256" key="1">
    <source>
        <dbReference type="SAM" id="Coils"/>
    </source>
</evidence>
<dbReference type="STRING" id="1085623.GNIT_1584"/>
<dbReference type="eggNOG" id="COG2959">
    <property type="taxonomic scope" value="Bacteria"/>
</dbReference>
<feature type="transmembrane region" description="Helical" evidence="3">
    <location>
        <begin position="40"/>
        <end position="60"/>
    </location>
</feature>
<evidence type="ECO:0000313" key="4">
    <source>
        <dbReference type="EMBL" id="AEP29701.1"/>
    </source>
</evidence>
<dbReference type="EMBL" id="CP003060">
    <property type="protein sequence ID" value="AEP29701.1"/>
    <property type="molecule type" value="Genomic_DNA"/>
</dbReference>
<dbReference type="KEGG" id="gni:GNIT_1584"/>
<proteinExistence type="predicted"/>
<dbReference type="HOGENOM" id="CLU_1029103_0_0_6"/>
<dbReference type="AlphaFoldDB" id="G4QH70"/>
<sequence length="241" mass="26372">MSQNDKDFAPINIEVDERRPLGNRVPEPQPPAAASKGLNIFTSIALAVAIAACVGCAFLYTKLEQANALAENTENRLKSLEQRLSATDEEMGNSTVALSVKVTELTQKTEELWGQMDKLWASAWRRNQEEIKTLNNDLASTKGNLASDIKTMQASLSENATDVQQMLNRINGLNEKLSTQANDILTANVNAEQAGEKVNNQTGQIKSLSDKVKSLEAKNSTLLEKISDLESLLQEIAKKTV</sequence>
<evidence type="ECO:0000256" key="3">
    <source>
        <dbReference type="SAM" id="Phobius"/>
    </source>
</evidence>
<accession>G4QH70</accession>
<protein>
    <submittedName>
        <fullName evidence="4">Uncharacterized protein</fullName>
    </submittedName>
</protein>
<dbReference type="OrthoDB" id="6321851at2"/>
<keyword evidence="5" id="KW-1185">Reference proteome</keyword>
<keyword evidence="1" id="KW-0175">Coiled coil</keyword>
<keyword evidence="3" id="KW-0472">Membrane</keyword>
<feature type="region of interest" description="Disordered" evidence="2">
    <location>
        <begin position="1"/>
        <end position="31"/>
    </location>
</feature>
<feature type="coiled-coil region" evidence="1">
    <location>
        <begin position="163"/>
        <end position="239"/>
    </location>
</feature>
<evidence type="ECO:0000313" key="5">
    <source>
        <dbReference type="Proteomes" id="UP000009282"/>
    </source>
</evidence>
<organism evidence="4 5">
    <name type="scientific">Glaciecola nitratireducens (strain JCM 12485 / KCTC 12276 / FR1064)</name>
    <dbReference type="NCBI Taxonomy" id="1085623"/>
    <lineage>
        <taxon>Bacteria</taxon>
        <taxon>Pseudomonadati</taxon>
        <taxon>Pseudomonadota</taxon>
        <taxon>Gammaproteobacteria</taxon>
        <taxon>Alteromonadales</taxon>
        <taxon>Alteromonadaceae</taxon>
        <taxon>Brumicola</taxon>
    </lineage>
</organism>